<evidence type="ECO:0000259" key="4">
    <source>
        <dbReference type="PROSITE" id="PS50043"/>
    </source>
</evidence>
<dbReference type="AlphaFoldDB" id="A0A103Z3N9"/>
<dbReference type="SUPFAM" id="SSF46894">
    <property type="entry name" value="C-terminal effector domain of the bipartite response regulators"/>
    <property type="match status" value="1"/>
</dbReference>
<keyword evidence="1 3" id="KW-0597">Phosphoprotein</keyword>
<dbReference type="Gene3D" id="3.40.50.2300">
    <property type="match status" value="1"/>
</dbReference>
<name>A0A103Z3N9_BURCE</name>
<reference evidence="6 7" key="1">
    <citation type="submission" date="2015-11" db="EMBL/GenBank/DDBJ databases">
        <title>Expanding the genomic diversity of Burkholderia species for the development of highly accurate diagnostics.</title>
        <authorList>
            <person name="Sahl J."/>
            <person name="Keim P."/>
            <person name="Wagner D."/>
        </authorList>
    </citation>
    <scope>NUCLEOTIDE SEQUENCE [LARGE SCALE GENOMIC DNA]</scope>
    <source>
        <strain evidence="6 7">MSMB1302</strain>
    </source>
</reference>
<organism evidence="6 7">
    <name type="scientific">Burkholderia cepacia</name>
    <name type="common">Pseudomonas cepacia</name>
    <dbReference type="NCBI Taxonomy" id="292"/>
    <lineage>
        <taxon>Bacteria</taxon>
        <taxon>Pseudomonadati</taxon>
        <taxon>Pseudomonadota</taxon>
        <taxon>Betaproteobacteria</taxon>
        <taxon>Burkholderiales</taxon>
        <taxon>Burkholderiaceae</taxon>
        <taxon>Burkholderia</taxon>
        <taxon>Burkholderia cepacia complex</taxon>
    </lineage>
</organism>
<dbReference type="InterPro" id="IPR001789">
    <property type="entry name" value="Sig_transdc_resp-reg_receiver"/>
</dbReference>
<dbReference type="CDD" id="cd06170">
    <property type="entry name" value="LuxR_C_like"/>
    <property type="match status" value="1"/>
</dbReference>
<dbReference type="SMART" id="SM00421">
    <property type="entry name" value="HTH_LUXR"/>
    <property type="match status" value="1"/>
</dbReference>
<dbReference type="RefSeq" id="WP_059732636.1">
    <property type="nucleotide sequence ID" value="NZ_LOYH01000105.1"/>
</dbReference>
<evidence type="ECO:0000256" key="1">
    <source>
        <dbReference type="ARBA" id="ARBA00022553"/>
    </source>
</evidence>
<dbReference type="InterPro" id="IPR039420">
    <property type="entry name" value="WalR-like"/>
</dbReference>
<gene>
    <name evidence="6" type="ORF">WS90_32090</name>
</gene>
<dbReference type="PROSITE" id="PS50110">
    <property type="entry name" value="RESPONSE_REGULATORY"/>
    <property type="match status" value="1"/>
</dbReference>
<evidence type="ECO:0000313" key="6">
    <source>
        <dbReference type="EMBL" id="KVK72820.1"/>
    </source>
</evidence>
<evidence type="ECO:0000313" key="7">
    <source>
        <dbReference type="Proteomes" id="UP000069001"/>
    </source>
</evidence>
<accession>A0A103Z3N9</accession>
<dbReference type="PANTHER" id="PTHR43214">
    <property type="entry name" value="TWO-COMPONENT RESPONSE REGULATOR"/>
    <property type="match status" value="1"/>
</dbReference>
<dbReference type="SUPFAM" id="SSF52172">
    <property type="entry name" value="CheY-like"/>
    <property type="match status" value="1"/>
</dbReference>
<dbReference type="GO" id="GO:0006355">
    <property type="term" value="P:regulation of DNA-templated transcription"/>
    <property type="evidence" value="ECO:0007669"/>
    <property type="project" value="InterPro"/>
</dbReference>
<dbReference type="InterPro" id="IPR000792">
    <property type="entry name" value="Tscrpt_reg_LuxR_C"/>
</dbReference>
<feature type="modified residue" description="4-aspartylphosphate" evidence="3">
    <location>
        <position position="54"/>
    </location>
</feature>
<dbReference type="GO" id="GO:0003677">
    <property type="term" value="F:DNA binding"/>
    <property type="evidence" value="ECO:0007669"/>
    <property type="project" value="UniProtKB-KW"/>
</dbReference>
<dbReference type="GO" id="GO:0000160">
    <property type="term" value="P:phosphorelay signal transduction system"/>
    <property type="evidence" value="ECO:0007669"/>
    <property type="project" value="InterPro"/>
</dbReference>
<proteinExistence type="predicted"/>
<evidence type="ECO:0000256" key="2">
    <source>
        <dbReference type="ARBA" id="ARBA00023125"/>
    </source>
</evidence>
<dbReference type="InterPro" id="IPR011006">
    <property type="entry name" value="CheY-like_superfamily"/>
</dbReference>
<dbReference type="PROSITE" id="PS00622">
    <property type="entry name" value="HTH_LUXR_1"/>
    <property type="match status" value="1"/>
</dbReference>
<dbReference type="InterPro" id="IPR016032">
    <property type="entry name" value="Sig_transdc_resp-reg_C-effctor"/>
</dbReference>
<feature type="domain" description="Response regulatory" evidence="5">
    <location>
        <begin position="3"/>
        <end position="122"/>
    </location>
</feature>
<dbReference type="Pfam" id="PF00072">
    <property type="entry name" value="Response_reg"/>
    <property type="match status" value="1"/>
</dbReference>
<dbReference type="CDD" id="cd17535">
    <property type="entry name" value="REC_NarL-like"/>
    <property type="match status" value="1"/>
</dbReference>
<feature type="domain" description="HTH luxR-type" evidence="4">
    <location>
        <begin position="144"/>
        <end position="209"/>
    </location>
</feature>
<dbReference type="PANTHER" id="PTHR43214:SF43">
    <property type="entry name" value="TWO-COMPONENT RESPONSE REGULATOR"/>
    <property type="match status" value="1"/>
</dbReference>
<evidence type="ECO:0000256" key="3">
    <source>
        <dbReference type="PROSITE-ProRule" id="PRU00169"/>
    </source>
</evidence>
<comment type="caution">
    <text evidence="6">The sequence shown here is derived from an EMBL/GenBank/DDBJ whole genome shotgun (WGS) entry which is preliminary data.</text>
</comment>
<keyword evidence="2" id="KW-0238">DNA-binding</keyword>
<dbReference type="SMART" id="SM00448">
    <property type="entry name" value="REC"/>
    <property type="match status" value="1"/>
</dbReference>
<evidence type="ECO:0000259" key="5">
    <source>
        <dbReference type="PROSITE" id="PS50110"/>
    </source>
</evidence>
<dbReference type="InterPro" id="IPR058245">
    <property type="entry name" value="NreC/VraR/RcsB-like_REC"/>
</dbReference>
<dbReference type="PRINTS" id="PR00038">
    <property type="entry name" value="HTHLUXR"/>
</dbReference>
<dbReference type="Pfam" id="PF00196">
    <property type="entry name" value="GerE"/>
    <property type="match status" value="1"/>
</dbReference>
<dbReference type="Proteomes" id="UP000069001">
    <property type="component" value="Unassembled WGS sequence"/>
</dbReference>
<dbReference type="EMBL" id="LOYH01000105">
    <property type="protein sequence ID" value="KVK72820.1"/>
    <property type="molecule type" value="Genomic_DNA"/>
</dbReference>
<protein>
    <submittedName>
        <fullName evidence="6">LuxR family transcriptional regulator</fullName>
    </submittedName>
</protein>
<dbReference type="PROSITE" id="PS50043">
    <property type="entry name" value="HTH_LUXR_2"/>
    <property type="match status" value="1"/>
</dbReference>
<sequence>MTTILIADDHAVVREGIRGLLRLDASFGIVAETDDGASTIEQVRAHRPDVLLLDLMMPGMGHAGAPAVIRAIRAASAGTHIMVLTSSDDDALALAAIDAGADSFVLKSMRGERLLQAIHAAVHGEPTLHPGIAQRMIGALRKPPRSPFAALTARELEVLRCLAEGGSNARIAATLGITEKTVKTHLGNVMSKLHLSDRTQAVALAWREGLMASKS</sequence>